<organism evidence="1 2">
    <name type="scientific">Mycolicibacterium septicum</name>
    <dbReference type="NCBI Taxonomy" id="98668"/>
    <lineage>
        <taxon>Bacteria</taxon>
        <taxon>Bacillati</taxon>
        <taxon>Actinomycetota</taxon>
        <taxon>Actinomycetes</taxon>
        <taxon>Mycobacteriales</taxon>
        <taxon>Mycobacteriaceae</taxon>
        <taxon>Mycolicibacterium</taxon>
    </lineage>
</organism>
<protein>
    <submittedName>
        <fullName evidence="1">Uncharacterized protein</fullName>
    </submittedName>
</protein>
<accession>A0ABW9LUQ7</accession>
<dbReference type="Proteomes" id="UP001635817">
    <property type="component" value="Unassembled WGS sequence"/>
</dbReference>
<reference evidence="1 2" key="1">
    <citation type="submission" date="2024-12" db="EMBL/GenBank/DDBJ databases">
        <title>The coexistence of Mycolicibacterium septicum and Mycolicibacterium nivoides in clinical samples.</title>
        <authorList>
            <person name="Wang C."/>
            <person name="Feng Y."/>
            <person name="Zong Z."/>
        </authorList>
    </citation>
    <scope>NUCLEOTIDE SEQUENCE [LARGE SCALE GENOMIC DNA]</scope>
    <source>
        <strain evidence="1 2">120310</strain>
    </source>
</reference>
<proteinExistence type="predicted"/>
<keyword evidence="2" id="KW-1185">Reference proteome</keyword>
<evidence type="ECO:0000313" key="1">
    <source>
        <dbReference type="EMBL" id="MFN6551175.1"/>
    </source>
</evidence>
<name>A0ABW9LUQ7_9MYCO</name>
<sequence>MRILRCGSAEIADDVDEVADGEIVVALTRDELALFASGIGESLEAIEDWEFHTRLGATPDEAWEILNHTLDILRSIPLDEWPR</sequence>
<evidence type="ECO:0000313" key="2">
    <source>
        <dbReference type="Proteomes" id="UP001635817"/>
    </source>
</evidence>
<comment type="caution">
    <text evidence="1">The sequence shown here is derived from an EMBL/GenBank/DDBJ whole genome shotgun (WGS) entry which is preliminary data.</text>
</comment>
<dbReference type="RefSeq" id="WP_409549865.1">
    <property type="nucleotide sequence ID" value="NZ_JBKBDE010000003.1"/>
</dbReference>
<dbReference type="EMBL" id="JBKBDE010000003">
    <property type="protein sequence ID" value="MFN6551175.1"/>
    <property type="molecule type" value="Genomic_DNA"/>
</dbReference>
<gene>
    <name evidence="1" type="ORF">ACK4CP_12280</name>
</gene>